<evidence type="ECO:0000313" key="1">
    <source>
        <dbReference type="EMBL" id="KAK8516431.1"/>
    </source>
</evidence>
<gene>
    <name evidence="1" type="ORF">V6N12_038674</name>
</gene>
<dbReference type="Proteomes" id="UP001472677">
    <property type="component" value="Unassembled WGS sequence"/>
</dbReference>
<keyword evidence="2" id="KW-1185">Reference proteome</keyword>
<sequence length="81" mass="8657">MKPGDYPAQSPFVHHYFFYVGHSLCPGTSPSLSCNYATDIRKQSSAIGVTIPPVTGVEETSVCIAGTLDEARVPPIVHPNV</sequence>
<proteinExistence type="predicted"/>
<accession>A0ABR2CCJ1</accession>
<comment type="caution">
    <text evidence="1">The sequence shown here is derived from an EMBL/GenBank/DDBJ whole genome shotgun (WGS) entry which is preliminary data.</text>
</comment>
<evidence type="ECO:0000313" key="2">
    <source>
        <dbReference type="Proteomes" id="UP001472677"/>
    </source>
</evidence>
<reference evidence="1 2" key="1">
    <citation type="journal article" date="2024" name="G3 (Bethesda)">
        <title>Genome assembly of Hibiscus sabdariffa L. provides insights into metabolisms of medicinal natural products.</title>
        <authorList>
            <person name="Kim T."/>
        </authorList>
    </citation>
    <scope>NUCLEOTIDE SEQUENCE [LARGE SCALE GENOMIC DNA]</scope>
    <source>
        <strain evidence="1">TK-2024</strain>
        <tissue evidence="1">Old leaves</tissue>
    </source>
</reference>
<dbReference type="EMBL" id="JBBPBM010000058">
    <property type="protein sequence ID" value="KAK8516431.1"/>
    <property type="molecule type" value="Genomic_DNA"/>
</dbReference>
<name>A0ABR2CCJ1_9ROSI</name>
<organism evidence="1 2">
    <name type="scientific">Hibiscus sabdariffa</name>
    <name type="common">roselle</name>
    <dbReference type="NCBI Taxonomy" id="183260"/>
    <lineage>
        <taxon>Eukaryota</taxon>
        <taxon>Viridiplantae</taxon>
        <taxon>Streptophyta</taxon>
        <taxon>Embryophyta</taxon>
        <taxon>Tracheophyta</taxon>
        <taxon>Spermatophyta</taxon>
        <taxon>Magnoliopsida</taxon>
        <taxon>eudicotyledons</taxon>
        <taxon>Gunneridae</taxon>
        <taxon>Pentapetalae</taxon>
        <taxon>rosids</taxon>
        <taxon>malvids</taxon>
        <taxon>Malvales</taxon>
        <taxon>Malvaceae</taxon>
        <taxon>Malvoideae</taxon>
        <taxon>Hibiscus</taxon>
    </lineage>
</organism>
<protein>
    <submittedName>
        <fullName evidence="1">Uncharacterized protein</fullName>
    </submittedName>
</protein>